<protein>
    <submittedName>
        <fullName evidence="1">Uncharacterized protein</fullName>
    </submittedName>
</protein>
<evidence type="ECO:0000313" key="1">
    <source>
        <dbReference type="EMBL" id="CAB4019552.1"/>
    </source>
</evidence>
<dbReference type="Proteomes" id="UP001152795">
    <property type="component" value="Unassembled WGS sequence"/>
</dbReference>
<sequence>MVIKQHEQSRKSASAKNRATRQLEVGDMIEVTSGVIWRRHIDQLLPTEVKLSTIQDREQTANMGVVQPEVISSSSEQTLPIIAADLQVQQGSSTHELVNESTTETSMPLATTRERRYPERVRKPPVRLDL</sequence>
<keyword evidence="3" id="KW-1185">Reference proteome</keyword>
<evidence type="ECO:0000313" key="2">
    <source>
        <dbReference type="EMBL" id="CAB4038016.1"/>
    </source>
</evidence>
<dbReference type="AlphaFoldDB" id="A0A6S7JSV2"/>
<evidence type="ECO:0000313" key="3">
    <source>
        <dbReference type="Proteomes" id="UP001152795"/>
    </source>
</evidence>
<dbReference type="OrthoDB" id="5982225at2759"/>
<reference evidence="1" key="1">
    <citation type="submission" date="2020-04" db="EMBL/GenBank/DDBJ databases">
        <authorList>
            <person name="Alioto T."/>
            <person name="Alioto T."/>
            <person name="Gomez Garrido J."/>
        </authorList>
    </citation>
    <scope>NUCLEOTIDE SEQUENCE</scope>
    <source>
        <strain evidence="1">A484AB</strain>
    </source>
</reference>
<organism evidence="1 3">
    <name type="scientific">Paramuricea clavata</name>
    <name type="common">Red gorgonian</name>
    <name type="synonym">Violescent sea-whip</name>
    <dbReference type="NCBI Taxonomy" id="317549"/>
    <lineage>
        <taxon>Eukaryota</taxon>
        <taxon>Metazoa</taxon>
        <taxon>Cnidaria</taxon>
        <taxon>Anthozoa</taxon>
        <taxon>Octocorallia</taxon>
        <taxon>Malacalcyonacea</taxon>
        <taxon>Plexauridae</taxon>
        <taxon>Paramuricea</taxon>
    </lineage>
</organism>
<gene>
    <name evidence="2" type="ORF">PACLA_8A006179</name>
    <name evidence="1" type="ORF">PACLA_8A049033</name>
</gene>
<dbReference type="EMBL" id="CACRXK020023709">
    <property type="protein sequence ID" value="CAB4038016.1"/>
    <property type="molecule type" value="Genomic_DNA"/>
</dbReference>
<comment type="caution">
    <text evidence="1">The sequence shown here is derived from an EMBL/GenBank/DDBJ whole genome shotgun (WGS) entry which is preliminary data.</text>
</comment>
<dbReference type="EMBL" id="CACRXK020010521">
    <property type="protein sequence ID" value="CAB4019552.1"/>
    <property type="molecule type" value="Genomic_DNA"/>
</dbReference>
<accession>A0A6S7JSV2</accession>
<proteinExistence type="predicted"/>
<name>A0A6S7JSV2_PARCT</name>